<dbReference type="CDD" id="cd02035">
    <property type="entry name" value="ArsA"/>
    <property type="match status" value="1"/>
</dbReference>
<dbReference type="Gene3D" id="3.40.50.300">
    <property type="entry name" value="P-loop containing nucleotide triphosphate hydrolases"/>
    <property type="match status" value="1"/>
</dbReference>
<reference evidence="3 4" key="1">
    <citation type="submission" date="2016-10" db="EMBL/GenBank/DDBJ databases">
        <authorList>
            <person name="de Groot N.N."/>
        </authorList>
    </citation>
    <scope>NUCLEOTIDE SEQUENCE [LARGE SCALE GENOMIC DNA]</scope>
    <source>
        <strain>J11</strain>
        <strain evidence="4">PG 39</strain>
    </source>
</reference>
<dbReference type="SMART" id="SM00382">
    <property type="entry name" value="AAA"/>
    <property type="match status" value="1"/>
</dbReference>
<keyword evidence="3" id="KW-0547">Nucleotide-binding</keyword>
<dbReference type="InterPro" id="IPR003593">
    <property type="entry name" value="AAA+_ATPase"/>
</dbReference>
<dbReference type="GO" id="GO:0005524">
    <property type="term" value="F:ATP binding"/>
    <property type="evidence" value="ECO:0007669"/>
    <property type="project" value="UniProtKB-KW"/>
</dbReference>
<keyword evidence="4" id="KW-1185">Reference proteome</keyword>
<name>A0A1I2T6L2_9CORY</name>
<dbReference type="AlphaFoldDB" id="A0A1I2T6L2"/>
<feature type="domain" description="AAA+ ATPase" evidence="2">
    <location>
        <begin position="5"/>
        <end position="239"/>
    </location>
</feature>
<dbReference type="RefSeq" id="WP_092285716.1">
    <property type="nucleotide sequence ID" value="NZ_FOPJ01000007.1"/>
</dbReference>
<evidence type="ECO:0000313" key="3">
    <source>
        <dbReference type="EMBL" id="SFG59759.1"/>
    </source>
</evidence>
<dbReference type="InterPro" id="IPR027417">
    <property type="entry name" value="P-loop_NTPase"/>
</dbReference>
<accession>A0A1I2T6L2</accession>
<dbReference type="PANTHER" id="PTHR10803">
    <property type="entry name" value="ARSENICAL PUMP-DRIVING ATPASE ARSENITE-TRANSLOCATING ATPASE"/>
    <property type="match status" value="1"/>
</dbReference>
<comment type="similarity">
    <text evidence="1">Belongs to the arsA ATPase family.</text>
</comment>
<evidence type="ECO:0000313" key="4">
    <source>
        <dbReference type="Proteomes" id="UP000199065"/>
    </source>
</evidence>
<dbReference type="NCBIfam" id="TIGR00345">
    <property type="entry name" value="GET3_arsA_TRC40"/>
    <property type="match status" value="1"/>
</dbReference>
<evidence type="ECO:0000256" key="1">
    <source>
        <dbReference type="ARBA" id="ARBA00011040"/>
    </source>
</evidence>
<dbReference type="InterPro" id="IPR025723">
    <property type="entry name" value="ArsA/GET3_ATPase-like"/>
</dbReference>
<dbReference type="InterPro" id="IPR016300">
    <property type="entry name" value="ATPase_ArsA/GET3"/>
</dbReference>
<dbReference type="STRING" id="185761.SAMN05660282_01339"/>
<proteinExistence type="inferred from homology"/>
<keyword evidence="3" id="KW-0067">ATP-binding</keyword>
<evidence type="ECO:0000259" key="2">
    <source>
        <dbReference type="SMART" id="SM00382"/>
    </source>
</evidence>
<dbReference type="PANTHER" id="PTHR10803:SF3">
    <property type="entry name" value="ATPASE GET3"/>
    <property type="match status" value="1"/>
</dbReference>
<dbReference type="OrthoDB" id="9780677at2"/>
<dbReference type="EMBL" id="FOPJ01000007">
    <property type="protein sequence ID" value="SFG59759.1"/>
    <property type="molecule type" value="Genomic_DNA"/>
</dbReference>
<dbReference type="SUPFAM" id="SSF52540">
    <property type="entry name" value="P-loop containing nucleoside triphosphate hydrolases"/>
    <property type="match status" value="1"/>
</dbReference>
<dbReference type="Pfam" id="PF02374">
    <property type="entry name" value="ArsA_ATPase"/>
    <property type="match status" value="1"/>
</dbReference>
<sequence length="325" mass="35645">MLLDLPPLVFFGGKGGVGKTTTAAAVALALSEAGRKVLLVSTDPAHNLGHLWGVKIGDQEYSLSENLEVCEIDPALTTKKHLEQAREVMYSMMPERLHKEVDHHLALSASTPGAHEAAILERLADLITTREERGYEHVIVDTAPSGHTAHLLDMPELMGAWTEGLLQRRAQSEKFGEVVRGFDATGKDKAAGVSGDSPVERRNNRIRHILLRRKEKFAKLRHELKHAVCVIVLVPERLPVLESVEFKEELARIGVPVAGYVVNRCSPADQGEFLAARREREEGFIAQLRASVGDALIVRVPLLATEVQGFAGLREYAEALGLSRS</sequence>
<organism evidence="3 4">
    <name type="scientific">Corynebacterium spheniscorum</name>
    <dbReference type="NCBI Taxonomy" id="185761"/>
    <lineage>
        <taxon>Bacteria</taxon>
        <taxon>Bacillati</taxon>
        <taxon>Actinomycetota</taxon>
        <taxon>Actinomycetes</taxon>
        <taxon>Mycobacteriales</taxon>
        <taxon>Corynebacteriaceae</taxon>
        <taxon>Corynebacterium</taxon>
    </lineage>
</organism>
<dbReference type="Proteomes" id="UP000199065">
    <property type="component" value="Unassembled WGS sequence"/>
</dbReference>
<dbReference type="GO" id="GO:0016887">
    <property type="term" value="F:ATP hydrolysis activity"/>
    <property type="evidence" value="ECO:0007669"/>
    <property type="project" value="InterPro"/>
</dbReference>
<protein>
    <submittedName>
        <fullName evidence="3">Arsenite efflux ATP-binding protein ArsA (TC 3.A.4.1.1)</fullName>
    </submittedName>
</protein>
<gene>
    <name evidence="3" type="ORF">SAMN05660282_01339</name>
</gene>